<feature type="non-terminal residue" evidence="1">
    <location>
        <position position="199"/>
    </location>
</feature>
<reference evidence="2" key="1">
    <citation type="journal article" date="2005" name="Nature">
        <title>The map-based sequence of the rice genome.</title>
        <authorList>
            <consortium name="International rice genome sequencing project (IRGSP)"/>
            <person name="Matsumoto T."/>
            <person name="Wu J."/>
            <person name="Kanamori H."/>
            <person name="Katayose Y."/>
            <person name="Fujisawa M."/>
            <person name="Namiki N."/>
            <person name="Mizuno H."/>
            <person name="Yamamoto K."/>
            <person name="Antonio B.A."/>
            <person name="Baba T."/>
            <person name="Sakata K."/>
            <person name="Nagamura Y."/>
            <person name="Aoki H."/>
            <person name="Arikawa K."/>
            <person name="Arita K."/>
            <person name="Bito T."/>
            <person name="Chiden Y."/>
            <person name="Fujitsuka N."/>
            <person name="Fukunaka R."/>
            <person name="Hamada M."/>
            <person name="Harada C."/>
            <person name="Hayashi A."/>
            <person name="Hijishita S."/>
            <person name="Honda M."/>
            <person name="Hosokawa S."/>
            <person name="Ichikawa Y."/>
            <person name="Idonuma A."/>
            <person name="Iijima M."/>
            <person name="Ikeda M."/>
            <person name="Ikeno M."/>
            <person name="Ito K."/>
            <person name="Ito S."/>
            <person name="Ito T."/>
            <person name="Ito Y."/>
            <person name="Ito Y."/>
            <person name="Iwabuchi A."/>
            <person name="Kamiya K."/>
            <person name="Karasawa W."/>
            <person name="Kurita K."/>
            <person name="Katagiri S."/>
            <person name="Kikuta A."/>
            <person name="Kobayashi H."/>
            <person name="Kobayashi N."/>
            <person name="Machita K."/>
            <person name="Maehara T."/>
            <person name="Masukawa M."/>
            <person name="Mizubayashi T."/>
            <person name="Mukai Y."/>
            <person name="Nagasaki H."/>
            <person name="Nagata Y."/>
            <person name="Naito S."/>
            <person name="Nakashima M."/>
            <person name="Nakama Y."/>
            <person name="Nakamichi Y."/>
            <person name="Nakamura M."/>
            <person name="Meguro A."/>
            <person name="Negishi M."/>
            <person name="Ohta I."/>
            <person name="Ohta T."/>
            <person name="Okamoto M."/>
            <person name="Ono N."/>
            <person name="Saji S."/>
            <person name="Sakaguchi M."/>
            <person name="Sakai K."/>
            <person name="Shibata M."/>
            <person name="Shimokawa T."/>
            <person name="Song J."/>
            <person name="Takazaki Y."/>
            <person name="Terasawa K."/>
            <person name="Tsugane M."/>
            <person name="Tsuji K."/>
            <person name="Ueda S."/>
            <person name="Waki K."/>
            <person name="Yamagata H."/>
            <person name="Yamamoto M."/>
            <person name="Yamamoto S."/>
            <person name="Yamane H."/>
            <person name="Yoshiki S."/>
            <person name="Yoshihara R."/>
            <person name="Yukawa K."/>
            <person name="Zhong H."/>
            <person name="Yano M."/>
            <person name="Yuan Q."/>
            <person name="Ouyang S."/>
            <person name="Liu J."/>
            <person name="Jones K.M."/>
            <person name="Gansberger K."/>
            <person name="Moffat K."/>
            <person name="Hill J."/>
            <person name="Bera J."/>
            <person name="Fadrosh D."/>
            <person name="Jin S."/>
            <person name="Johri S."/>
            <person name="Kim M."/>
            <person name="Overton L."/>
            <person name="Reardon M."/>
            <person name="Tsitrin T."/>
            <person name="Vuong H."/>
            <person name="Weaver B."/>
            <person name="Ciecko A."/>
            <person name="Tallon L."/>
            <person name="Jackson J."/>
            <person name="Pai G."/>
            <person name="Aken S.V."/>
            <person name="Utterback T."/>
            <person name="Reidmuller S."/>
            <person name="Feldblyum T."/>
            <person name="Hsiao J."/>
            <person name="Zismann V."/>
            <person name="Iobst S."/>
            <person name="de Vazeille A.R."/>
            <person name="Buell C.R."/>
            <person name="Ying K."/>
            <person name="Li Y."/>
            <person name="Lu T."/>
            <person name="Huang Y."/>
            <person name="Zhao Q."/>
            <person name="Feng Q."/>
            <person name="Zhang L."/>
            <person name="Zhu J."/>
            <person name="Weng Q."/>
            <person name="Mu J."/>
            <person name="Lu Y."/>
            <person name="Fan D."/>
            <person name="Liu Y."/>
            <person name="Guan J."/>
            <person name="Zhang Y."/>
            <person name="Yu S."/>
            <person name="Liu X."/>
            <person name="Zhang Y."/>
            <person name="Hong G."/>
            <person name="Han B."/>
            <person name="Choisne N."/>
            <person name="Demange N."/>
            <person name="Orjeda G."/>
            <person name="Samain S."/>
            <person name="Cattolico L."/>
            <person name="Pelletier E."/>
            <person name="Couloux A."/>
            <person name="Segurens B."/>
            <person name="Wincker P."/>
            <person name="D'Hont A."/>
            <person name="Scarpelli C."/>
            <person name="Weissenbach J."/>
            <person name="Salanoubat M."/>
            <person name="Quetier F."/>
            <person name="Yu Y."/>
            <person name="Kim H.R."/>
            <person name="Rambo T."/>
            <person name="Currie J."/>
            <person name="Collura K."/>
            <person name="Luo M."/>
            <person name="Yang T."/>
            <person name="Ammiraju J.S.S."/>
            <person name="Engler F."/>
            <person name="Soderlund C."/>
            <person name="Wing R.A."/>
            <person name="Palmer L.E."/>
            <person name="de la Bastide M."/>
            <person name="Spiegel L."/>
            <person name="Nascimento L."/>
            <person name="Zutavern T."/>
            <person name="O'Shaughnessy A."/>
            <person name="Dike S."/>
            <person name="Dedhia N."/>
            <person name="Preston R."/>
            <person name="Balija V."/>
            <person name="McCombie W.R."/>
            <person name="Chow T."/>
            <person name="Chen H."/>
            <person name="Chung M."/>
            <person name="Chen C."/>
            <person name="Shaw J."/>
            <person name="Wu H."/>
            <person name="Hsiao K."/>
            <person name="Chao Y."/>
            <person name="Chu M."/>
            <person name="Cheng C."/>
            <person name="Hour A."/>
            <person name="Lee P."/>
            <person name="Lin S."/>
            <person name="Lin Y."/>
            <person name="Liou J."/>
            <person name="Liu S."/>
            <person name="Hsing Y."/>
            <person name="Raghuvanshi S."/>
            <person name="Mohanty A."/>
            <person name="Bharti A.K."/>
            <person name="Gaur A."/>
            <person name="Gupta V."/>
            <person name="Kumar D."/>
            <person name="Ravi V."/>
            <person name="Vij S."/>
            <person name="Kapur A."/>
            <person name="Khurana P."/>
            <person name="Khurana P."/>
            <person name="Khurana J.P."/>
            <person name="Tyagi A.K."/>
            <person name="Gaikwad K."/>
            <person name="Singh A."/>
            <person name="Dalal V."/>
            <person name="Srivastava S."/>
            <person name="Dixit A."/>
            <person name="Pal A.K."/>
            <person name="Ghazi I.A."/>
            <person name="Yadav M."/>
            <person name="Pandit A."/>
            <person name="Bhargava A."/>
            <person name="Sureshbabu K."/>
            <person name="Batra K."/>
            <person name="Sharma T.R."/>
            <person name="Mohapatra T."/>
            <person name="Singh N.K."/>
            <person name="Messing J."/>
            <person name="Nelson A.B."/>
            <person name="Fuks G."/>
            <person name="Kavchok S."/>
            <person name="Keizer G."/>
            <person name="Linton E."/>
            <person name="Llaca V."/>
            <person name="Song R."/>
            <person name="Tanyolac B."/>
            <person name="Young S."/>
            <person name="Ho-Il K."/>
            <person name="Hahn J.H."/>
            <person name="Sangsakoo G."/>
            <person name="Vanavichit A."/>
            <person name="de Mattos Luiz.A.T."/>
            <person name="Zimmer P.D."/>
            <person name="Malone G."/>
            <person name="Dellagostin O."/>
            <person name="de Oliveira A.C."/>
            <person name="Bevan M."/>
            <person name="Bancroft I."/>
            <person name="Minx P."/>
            <person name="Cordum H."/>
            <person name="Wilson R."/>
            <person name="Cheng Z."/>
            <person name="Jin W."/>
            <person name="Jiang J."/>
            <person name="Leong S.A."/>
            <person name="Iwama H."/>
            <person name="Gojobori T."/>
            <person name="Itoh T."/>
            <person name="Niimura Y."/>
            <person name="Fujii Y."/>
            <person name="Habara T."/>
            <person name="Sakai H."/>
            <person name="Sato Y."/>
            <person name="Wilson G."/>
            <person name="Kumar K."/>
            <person name="McCouch S."/>
            <person name="Juretic N."/>
            <person name="Hoen D."/>
            <person name="Wright S."/>
            <person name="Bruskiewich R."/>
            <person name="Bureau T."/>
            <person name="Miyao A."/>
            <person name="Hirochika H."/>
            <person name="Nishikawa T."/>
            <person name="Kadowaki K."/>
            <person name="Sugiura M."/>
            <person name="Burr B."/>
            <person name="Sasaki T."/>
        </authorList>
    </citation>
    <scope>NUCLEOTIDE SEQUENCE [LARGE SCALE GENOMIC DNA]</scope>
    <source>
        <strain evidence="2">cv. Nipponbare</strain>
    </source>
</reference>
<dbReference type="InParanoid" id="A0A0P0XD61"/>
<reference evidence="1 2" key="3">
    <citation type="journal article" date="2013" name="Rice">
        <title>Improvement of the Oryza sativa Nipponbare reference genome using next generation sequence and optical map data.</title>
        <authorList>
            <person name="Kawahara Y."/>
            <person name="de la Bastide M."/>
            <person name="Hamilton J.P."/>
            <person name="Kanamori H."/>
            <person name="McCombie W.R."/>
            <person name="Ouyang S."/>
            <person name="Schwartz D.C."/>
            <person name="Tanaka T."/>
            <person name="Wu J."/>
            <person name="Zhou S."/>
            <person name="Childs K.L."/>
            <person name="Davidson R.M."/>
            <person name="Lin H."/>
            <person name="Quesada-Ocampo L."/>
            <person name="Vaillancourt B."/>
            <person name="Sakai H."/>
            <person name="Lee S.S."/>
            <person name="Kim J."/>
            <person name="Numa H."/>
            <person name="Itoh T."/>
            <person name="Buell C.R."/>
            <person name="Matsumoto T."/>
        </authorList>
    </citation>
    <scope>NUCLEOTIDE SEQUENCE [LARGE SCALE GENOMIC DNA]</scope>
    <source>
        <strain evidence="2">cv. Nipponbare</strain>
    </source>
</reference>
<dbReference type="EMBL" id="AP014964">
    <property type="protein sequence ID" value="BAT04367.1"/>
    <property type="molecule type" value="Genomic_DNA"/>
</dbReference>
<accession>A0A0P0XD61</accession>
<proteinExistence type="predicted"/>
<evidence type="ECO:0000313" key="1">
    <source>
        <dbReference type="EMBL" id="BAT04367.1"/>
    </source>
</evidence>
<gene>
    <name evidence="1" type="ordered locus">Os08g0220500</name>
    <name evidence="1" type="ORF">OSNPB_080220500</name>
</gene>
<sequence length="199" mass="21306">MPVNTLGDVGPSPSVVVLRVVDGAGGGALVGGVVDAPRHPSLGIDHVAVQVGRHEDDAGVRVPGAAQVGVHAPQVLLGRHVALLKYETRACDDGLGVVAPLRGDGVVGALQRATHQEVAHLEDGRRLAPHEINCPGDNTFPVELPVNICQQRVLVTRYLAPEEDGAIRLHHHRRRLHCLRPRGVLHRKLSRDEPVLLHV</sequence>
<dbReference type="Proteomes" id="UP000059680">
    <property type="component" value="Chromosome 8"/>
</dbReference>
<dbReference type="PaxDb" id="39947-A0A0P0XD61"/>
<evidence type="ECO:0000313" key="2">
    <source>
        <dbReference type="Proteomes" id="UP000059680"/>
    </source>
</evidence>
<dbReference type="Gramene" id="Os08t0220500-00">
    <property type="protein sequence ID" value="Os08t0220500-00"/>
    <property type="gene ID" value="Os08g0220500"/>
</dbReference>
<keyword evidence="2" id="KW-1185">Reference proteome</keyword>
<dbReference type="AlphaFoldDB" id="A0A0P0XD61"/>
<organism evidence="1 2">
    <name type="scientific">Oryza sativa subsp. japonica</name>
    <name type="common">Rice</name>
    <dbReference type="NCBI Taxonomy" id="39947"/>
    <lineage>
        <taxon>Eukaryota</taxon>
        <taxon>Viridiplantae</taxon>
        <taxon>Streptophyta</taxon>
        <taxon>Embryophyta</taxon>
        <taxon>Tracheophyta</taxon>
        <taxon>Spermatophyta</taxon>
        <taxon>Magnoliopsida</taxon>
        <taxon>Liliopsida</taxon>
        <taxon>Poales</taxon>
        <taxon>Poaceae</taxon>
        <taxon>BOP clade</taxon>
        <taxon>Oryzoideae</taxon>
        <taxon>Oryzeae</taxon>
        <taxon>Oryzinae</taxon>
        <taxon>Oryza</taxon>
        <taxon>Oryza sativa</taxon>
    </lineage>
</organism>
<name>A0A0P0XD61_ORYSJ</name>
<dbReference type="FunCoup" id="A0A0P0XD61">
    <property type="interactions" value="6"/>
</dbReference>
<protein>
    <submittedName>
        <fullName evidence="1">Os08g0220500 protein</fullName>
    </submittedName>
</protein>
<reference evidence="1 2" key="2">
    <citation type="journal article" date="2013" name="Plant Cell Physiol.">
        <title>Rice Annotation Project Database (RAP-DB): an integrative and interactive database for rice genomics.</title>
        <authorList>
            <person name="Sakai H."/>
            <person name="Lee S.S."/>
            <person name="Tanaka T."/>
            <person name="Numa H."/>
            <person name="Kim J."/>
            <person name="Kawahara Y."/>
            <person name="Wakimoto H."/>
            <person name="Yang C.C."/>
            <person name="Iwamoto M."/>
            <person name="Abe T."/>
            <person name="Yamada Y."/>
            <person name="Muto A."/>
            <person name="Inokuchi H."/>
            <person name="Ikemura T."/>
            <person name="Matsumoto T."/>
            <person name="Sasaki T."/>
            <person name="Itoh T."/>
        </authorList>
    </citation>
    <scope>NUCLEOTIDE SEQUENCE [LARGE SCALE GENOMIC DNA]</scope>
    <source>
        <strain evidence="2">cv. Nipponbare</strain>
    </source>
</reference>